<dbReference type="PROSITE" id="PS51733">
    <property type="entry name" value="BPL_LPL_CATALYTIC"/>
    <property type="match status" value="1"/>
</dbReference>
<keyword evidence="1 3" id="KW-0436">Ligase</keyword>
<dbReference type="Gene3D" id="2.30.30.100">
    <property type="match status" value="1"/>
</dbReference>
<dbReference type="CDD" id="cd16442">
    <property type="entry name" value="BPL"/>
    <property type="match status" value="1"/>
</dbReference>
<dbReference type="Proteomes" id="UP001157911">
    <property type="component" value="Unassembled WGS sequence"/>
</dbReference>
<keyword evidence="4" id="KW-1185">Reference proteome</keyword>
<evidence type="ECO:0000313" key="3">
    <source>
        <dbReference type="EMBL" id="SMP07211.1"/>
    </source>
</evidence>
<reference evidence="3 4" key="1">
    <citation type="submission" date="2017-05" db="EMBL/GenBank/DDBJ databases">
        <authorList>
            <person name="Varghese N."/>
            <person name="Submissions S."/>
        </authorList>
    </citation>
    <scope>NUCLEOTIDE SEQUENCE [LARGE SCALE GENOMIC DNA]</scope>
    <source>
        <strain evidence="3 4">DSM 15522</strain>
    </source>
</reference>
<organism evidence="3 4">
    <name type="scientific">Desulfurobacterium pacificum</name>
    <dbReference type="NCBI Taxonomy" id="240166"/>
    <lineage>
        <taxon>Bacteria</taxon>
        <taxon>Pseudomonadati</taxon>
        <taxon>Aquificota</taxon>
        <taxon>Aquificia</taxon>
        <taxon>Desulfurobacteriales</taxon>
        <taxon>Desulfurobacteriaceae</taxon>
        <taxon>Desulfurobacterium</taxon>
    </lineage>
</organism>
<dbReference type="Gene3D" id="3.30.930.10">
    <property type="entry name" value="Bira Bifunctional Protein, Domain 2"/>
    <property type="match status" value="1"/>
</dbReference>
<sequence length="238" mass="26717">MKETFRILFVDEVDSTNEYLKRVPFEEALFVVADRQTKGKGRRGKNWISEKGKGLYLSGMFSLPPLSYRSLASLSFAVATVSVVKKYISRAYLKWPNDVYVDGRKLCGILVEVLKDRLIVGVGVNVSYSRDELSHLEVPATSLLAEGVSVDRKVLAEELAERIVLYKEKLYVGRFDVSEFEQFCPMVGKTVKIIDGKKSPLARVLGIDREGALIVEFDDEGGRRVGRIFSADVSVRIL</sequence>
<accession>A0ABY1NEE5</accession>
<feature type="domain" description="BPL/LPL catalytic" evidence="2">
    <location>
        <begin position="2"/>
        <end position="171"/>
    </location>
</feature>
<name>A0ABY1NEE5_9BACT</name>
<dbReference type="PANTHER" id="PTHR12835:SF5">
    <property type="entry name" value="BIOTIN--PROTEIN LIGASE"/>
    <property type="match status" value="1"/>
</dbReference>
<dbReference type="GO" id="GO:0016874">
    <property type="term" value="F:ligase activity"/>
    <property type="evidence" value="ECO:0007669"/>
    <property type="project" value="UniProtKB-KW"/>
</dbReference>
<protein>
    <submittedName>
        <fullName evidence="3">BirA family transcriptional regulator, biotin operon repressor / biotin-[acetyl-CoA-carboxylase] ligase</fullName>
    </submittedName>
</protein>
<comment type="caution">
    <text evidence="3">The sequence shown here is derived from an EMBL/GenBank/DDBJ whole genome shotgun (WGS) entry which is preliminary data.</text>
</comment>
<gene>
    <name evidence="3" type="ORF">SAMN06265339_0456</name>
</gene>
<dbReference type="InterPro" id="IPR004408">
    <property type="entry name" value="Biotin_CoA_COase_ligase"/>
</dbReference>
<dbReference type="NCBIfam" id="TIGR00121">
    <property type="entry name" value="birA_ligase"/>
    <property type="match status" value="1"/>
</dbReference>
<dbReference type="EMBL" id="FXUB01000001">
    <property type="protein sequence ID" value="SMP07211.1"/>
    <property type="molecule type" value="Genomic_DNA"/>
</dbReference>
<dbReference type="Pfam" id="PF03099">
    <property type="entry name" value="BPL_LplA_LipB"/>
    <property type="match status" value="1"/>
</dbReference>
<dbReference type="InterPro" id="IPR004143">
    <property type="entry name" value="BPL_LPL_catalytic"/>
</dbReference>
<dbReference type="RefSeq" id="WP_283399962.1">
    <property type="nucleotide sequence ID" value="NZ_FXUB01000001.1"/>
</dbReference>
<proteinExistence type="predicted"/>
<dbReference type="SUPFAM" id="SSF55681">
    <property type="entry name" value="Class II aaRS and biotin synthetases"/>
    <property type="match status" value="1"/>
</dbReference>
<evidence type="ECO:0000313" key="4">
    <source>
        <dbReference type="Proteomes" id="UP001157911"/>
    </source>
</evidence>
<evidence type="ECO:0000259" key="2">
    <source>
        <dbReference type="PROSITE" id="PS51733"/>
    </source>
</evidence>
<dbReference type="PANTHER" id="PTHR12835">
    <property type="entry name" value="BIOTIN PROTEIN LIGASE"/>
    <property type="match status" value="1"/>
</dbReference>
<dbReference type="InterPro" id="IPR045864">
    <property type="entry name" value="aa-tRNA-synth_II/BPL/LPL"/>
</dbReference>
<evidence type="ECO:0000256" key="1">
    <source>
        <dbReference type="ARBA" id="ARBA00022598"/>
    </source>
</evidence>